<reference evidence="1" key="1">
    <citation type="journal article" date="2014" name="Front. Microbiol.">
        <title>High frequency of phylogenetically diverse reductive dehalogenase-homologous genes in deep subseafloor sedimentary metagenomes.</title>
        <authorList>
            <person name="Kawai M."/>
            <person name="Futagami T."/>
            <person name="Toyoda A."/>
            <person name="Takaki Y."/>
            <person name="Nishi S."/>
            <person name="Hori S."/>
            <person name="Arai W."/>
            <person name="Tsubouchi T."/>
            <person name="Morono Y."/>
            <person name="Uchiyama I."/>
            <person name="Ito T."/>
            <person name="Fujiyama A."/>
            <person name="Inagaki F."/>
            <person name="Takami H."/>
        </authorList>
    </citation>
    <scope>NUCLEOTIDE SEQUENCE</scope>
    <source>
        <strain evidence="1">Expedition CK06-06</strain>
    </source>
</reference>
<protein>
    <submittedName>
        <fullName evidence="1">Uncharacterized protein</fullName>
    </submittedName>
</protein>
<gene>
    <name evidence="1" type="ORF">S06H3_23994</name>
</gene>
<comment type="caution">
    <text evidence="1">The sequence shown here is derived from an EMBL/GenBank/DDBJ whole genome shotgun (WGS) entry which is preliminary data.</text>
</comment>
<feature type="non-terminal residue" evidence="1">
    <location>
        <position position="51"/>
    </location>
</feature>
<evidence type="ECO:0000313" key="1">
    <source>
        <dbReference type="EMBL" id="GAI12654.1"/>
    </source>
</evidence>
<sequence>MPSLILMGILMLSGLGGLSEVLAANEFPLVVTDDLGRNVTISSEPQSMISL</sequence>
<dbReference type="EMBL" id="BARV01013193">
    <property type="protein sequence ID" value="GAI12654.1"/>
    <property type="molecule type" value="Genomic_DNA"/>
</dbReference>
<dbReference type="AlphaFoldDB" id="X1N237"/>
<organism evidence="1">
    <name type="scientific">marine sediment metagenome</name>
    <dbReference type="NCBI Taxonomy" id="412755"/>
    <lineage>
        <taxon>unclassified sequences</taxon>
        <taxon>metagenomes</taxon>
        <taxon>ecological metagenomes</taxon>
    </lineage>
</organism>
<name>X1N237_9ZZZZ</name>
<proteinExistence type="predicted"/>
<accession>X1N237</accession>